<keyword evidence="4" id="KW-1185">Reference proteome</keyword>
<dbReference type="InterPro" id="IPR000073">
    <property type="entry name" value="AB_hydrolase_1"/>
</dbReference>
<evidence type="ECO:0000259" key="2">
    <source>
        <dbReference type="Pfam" id="PF00561"/>
    </source>
</evidence>
<dbReference type="SUPFAM" id="SSF53474">
    <property type="entry name" value="alpha/beta-Hydrolases"/>
    <property type="match status" value="1"/>
</dbReference>
<dbReference type="Gene3D" id="3.40.50.1820">
    <property type="entry name" value="alpha/beta hydrolase"/>
    <property type="match status" value="1"/>
</dbReference>
<dbReference type="InterPro" id="IPR029058">
    <property type="entry name" value="AB_hydrolase_fold"/>
</dbReference>
<organism evidence="3 4">
    <name type="scientific">Actinomadura chokoriensis</name>
    <dbReference type="NCBI Taxonomy" id="454156"/>
    <lineage>
        <taxon>Bacteria</taxon>
        <taxon>Bacillati</taxon>
        <taxon>Actinomycetota</taxon>
        <taxon>Actinomycetes</taxon>
        <taxon>Streptosporangiales</taxon>
        <taxon>Thermomonosporaceae</taxon>
        <taxon>Actinomadura</taxon>
    </lineage>
</organism>
<dbReference type="Proteomes" id="UP001569904">
    <property type="component" value="Unassembled WGS sequence"/>
</dbReference>
<name>A0ABV4R750_9ACTN</name>
<keyword evidence="1 3" id="KW-0378">Hydrolase</keyword>
<protein>
    <submittedName>
        <fullName evidence="3">Alpha/beta fold hydrolase</fullName>
    </submittedName>
</protein>
<dbReference type="GO" id="GO:0016787">
    <property type="term" value="F:hydrolase activity"/>
    <property type="evidence" value="ECO:0007669"/>
    <property type="project" value="UniProtKB-KW"/>
</dbReference>
<evidence type="ECO:0000313" key="4">
    <source>
        <dbReference type="Proteomes" id="UP001569904"/>
    </source>
</evidence>
<proteinExistence type="predicted"/>
<feature type="domain" description="AB hydrolase-1" evidence="2">
    <location>
        <begin position="2"/>
        <end position="100"/>
    </location>
</feature>
<dbReference type="RefSeq" id="WP_371945740.1">
    <property type="nucleotide sequence ID" value="NZ_JAXCEH010000034.1"/>
</dbReference>
<reference evidence="3 4" key="1">
    <citation type="submission" date="2023-11" db="EMBL/GenBank/DDBJ databases">
        <title>Actinomadura monticuli sp. nov., isolated from volcanic ash.</title>
        <authorList>
            <person name="Lee S.D."/>
            <person name="Yang H."/>
            <person name="Kim I.S."/>
        </authorList>
    </citation>
    <scope>NUCLEOTIDE SEQUENCE [LARGE SCALE GENOMIC DNA]</scope>
    <source>
        <strain evidence="3 4">DSM 45346</strain>
    </source>
</reference>
<accession>A0ABV4R750</accession>
<evidence type="ECO:0000256" key="1">
    <source>
        <dbReference type="ARBA" id="ARBA00022801"/>
    </source>
</evidence>
<dbReference type="PANTHER" id="PTHR43798:SF31">
    <property type="entry name" value="AB HYDROLASE SUPERFAMILY PROTEIN YCLE"/>
    <property type="match status" value="1"/>
</dbReference>
<gene>
    <name evidence="3" type="ORF">SM436_33945</name>
</gene>
<comment type="caution">
    <text evidence="3">The sequence shown here is derived from an EMBL/GenBank/DDBJ whole genome shotgun (WGS) entry which is preliminary data.</text>
</comment>
<dbReference type="InterPro" id="IPR050266">
    <property type="entry name" value="AB_hydrolase_sf"/>
</dbReference>
<evidence type="ECO:0000313" key="3">
    <source>
        <dbReference type="EMBL" id="MFA1558722.1"/>
    </source>
</evidence>
<dbReference type="PANTHER" id="PTHR43798">
    <property type="entry name" value="MONOACYLGLYCEROL LIPASE"/>
    <property type="match status" value="1"/>
</dbReference>
<dbReference type="Pfam" id="PF00561">
    <property type="entry name" value="Abhydrolase_1"/>
    <property type="match status" value="1"/>
</dbReference>
<sequence length="233" mass="24900">MLLHGFFGDRTTWQDAGYVDALADTHRLICIDARGHGGSDAPHDASAYRVERQVEDVIAVLDALDVERAAFWGASMGGAIGMHLLARHPERLTGLIAGGMHGEAVHVSPAEVEEEAELFRTRGVAPFVAAMERQGHVPGWMRATMEAADPHALAALTTALSDRDGVLDVLAGTPVPVLLLVGERDPGLAAVRRTAARAPSATLTELPECGHLDAFTRTDLTLPIARPFLARLR</sequence>
<dbReference type="EMBL" id="JAXCEH010000034">
    <property type="protein sequence ID" value="MFA1558722.1"/>
    <property type="molecule type" value="Genomic_DNA"/>
</dbReference>
<dbReference type="PRINTS" id="PR00111">
    <property type="entry name" value="ABHYDROLASE"/>
</dbReference>